<dbReference type="OrthoDB" id="291601at2"/>
<keyword evidence="2" id="KW-1133">Transmembrane helix</keyword>
<keyword evidence="5" id="KW-1185">Reference proteome</keyword>
<proteinExistence type="predicted"/>
<gene>
    <name evidence="4" type="ORF">CA85_52480</name>
</gene>
<comment type="caution">
    <text evidence="4">The sequence shown here is derived from an EMBL/GenBank/DDBJ whole genome shotgun (WGS) entry which is preliminary data.</text>
</comment>
<keyword evidence="2" id="KW-0812">Transmembrane</keyword>
<feature type="transmembrane region" description="Helical" evidence="2">
    <location>
        <begin position="46"/>
        <end position="66"/>
    </location>
</feature>
<name>A0A5C5WMZ6_9BACT</name>
<dbReference type="AlphaFoldDB" id="A0A5C5WMZ6"/>
<feature type="signal peptide" evidence="3">
    <location>
        <begin position="1"/>
        <end position="22"/>
    </location>
</feature>
<evidence type="ECO:0000256" key="1">
    <source>
        <dbReference type="SAM" id="MobiDB-lite"/>
    </source>
</evidence>
<feature type="region of interest" description="Disordered" evidence="1">
    <location>
        <begin position="77"/>
        <end position="98"/>
    </location>
</feature>
<dbReference type="RefSeq" id="WP_146394343.1">
    <property type="nucleotide sequence ID" value="NZ_SJPK01000049.1"/>
</dbReference>
<evidence type="ECO:0000313" key="5">
    <source>
        <dbReference type="Proteomes" id="UP000318053"/>
    </source>
</evidence>
<dbReference type="Proteomes" id="UP000318053">
    <property type="component" value="Unassembled WGS sequence"/>
</dbReference>
<protein>
    <submittedName>
        <fullName evidence="4">Uncharacterized protein</fullName>
    </submittedName>
</protein>
<reference evidence="4 5" key="1">
    <citation type="submission" date="2019-02" db="EMBL/GenBank/DDBJ databases">
        <title>Deep-cultivation of Planctomycetes and their phenomic and genomic characterization uncovers novel biology.</title>
        <authorList>
            <person name="Wiegand S."/>
            <person name="Jogler M."/>
            <person name="Boedeker C."/>
            <person name="Pinto D."/>
            <person name="Vollmers J."/>
            <person name="Rivas-Marin E."/>
            <person name="Kohn T."/>
            <person name="Peeters S.H."/>
            <person name="Heuer A."/>
            <person name="Rast P."/>
            <person name="Oberbeckmann S."/>
            <person name="Bunk B."/>
            <person name="Jeske O."/>
            <person name="Meyerdierks A."/>
            <person name="Storesund J.E."/>
            <person name="Kallscheuer N."/>
            <person name="Luecker S."/>
            <person name="Lage O.M."/>
            <person name="Pohl T."/>
            <person name="Merkel B.J."/>
            <person name="Hornburger P."/>
            <person name="Mueller R.-W."/>
            <person name="Bruemmer F."/>
            <person name="Labrenz M."/>
            <person name="Spormann A.M."/>
            <person name="Op Den Camp H."/>
            <person name="Overmann J."/>
            <person name="Amann R."/>
            <person name="Jetten M.S.M."/>
            <person name="Mascher T."/>
            <person name="Medema M.H."/>
            <person name="Devos D.P."/>
            <person name="Kaster A.-K."/>
            <person name="Ovreas L."/>
            <person name="Rohde M."/>
            <person name="Galperin M.Y."/>
            <person name="Jogler C."/>
        </authorList>
    </citation>
    <scope>NUCLEOTIDE SEQUENCE [LARGE SCALE GENOMIC DNA]</scope>
    <source>
        <strain evidence="4 5">CA85</strain>
    </source>
</reference>
<accession>A0A5C5WMZ6</accession>
<evidence type="ECO:0000313" key="4">
    <source>
        <dbReference type="EMBL" id="TWT51555.1"/>
    </source>
</evidence>
<keyword evidence="2" id="KW-0472">Membrane</keyword>
<sequence precursor="true">MNIRYIFAIAMAIFASAGSAWACPYCDSDVGREVAAGIFNGEFAFNAVLTLLPIMVLMVIVAAIHFGTPWHECFSPSVRNKSTPSDTTVRSTTGVGDE</sequence>
<evidence type="ECO:0000256" key="2">
    <source>
        <dbReference type="SAM" id="Phobius"/>
    </source>
</evidence>
<organism evidence="4 5">
    <name type="scientific">Allorhodopirellula solitaria</name>
    <dbReference type="NCBI Taxonomy" id="2527987"/>
    <lineage>
        <taxon>Bacteria</taxon>
        <taxon>Pseudomonadati</taxon>
        <taxon>Planctomycetota</taxon>
        <taxon>Planctomycetia</taxon>
        <taxon>Pirellulales</taxon>
        <taxon>Pirellulaceae</taxon>
        <taxon>Allorhodopirellula</taxon>
    </lineage>
</organism>
<evidence type="ECO:0000256" key="3">
    <source>
        <dbReference type="SAM" id="SignalP"/>
    </source>
</evidence>
<feature type="chain" id="PRO_5022988565" evidence="3">
    <location>
        <begin position="23"/>
        <end position="98"/>
    </location>
</feature>
<keyword evidence="3" id="KW-0732">Signal</keyword>
<dbReference type="EMBL" id="SJPK01000049">
    <property type="protein sequence ID" value="TWT51555.1"/>
    <property type="molecule type" value="Genomic_DNA"/>
</dbReference>